<name>A0A366DZX6_9HYPH</name>
<dbReference type="SUPFAM" id="SSF55257">
    <property type="entry name" value="RBP11-like subunits of RNA polymerase"/>
    <property type="match status" value="1"/>
</dbReference>
<proteinExistence type="inferred from homology"/>
<comment type="domain">
    <text evidence="11">The N-terminal domain is essential for RNAP assembly and basal transcription, whereas the C-terminal domain is involved in interaction with transcriptional regulators and with upstream promoter elements.</text>
</comment>
<organism evidence="13 14">
    <name type="scientific">Pseudochrobactrum asaccharolyticum</name>
    <dbReference type="NCBI Taxonomy" id="354351"/>
    <lineage>
        <taxon>Bacteria</taxon>
        <taxon>Pseudomonadati</taxon>
        <taxon>Pseudomonadota</taxon>
        <taxon>Alphaproteobacteria</taxon>
        <taxon>Hyphomicrobiales</taxon>
        <taxon>Brucellaceae</taxon>
        <taxon>Pseudochrobactrum</taxon>
    </lineage>
</organism>
<keyword evidence="6 11" id="KW-0548">Nucleotidyltransferase</keyword>
<dbReference type="InterPro" id="IPR036643">
    <property type="entry name" value="RNApol_insert_sf"/>
</dbReference>
<dbReference type="SUPFAM" id="SSF47789">
    <property type="entry name" value="C-terminal domain of RNA polymerase alpha subunit"/>
    <property type="match status" value="1"/>
</dbReference>
<dbReference type="NCBIfam" id="TIGR02027">
    <property type="entry name" value="rpoA"/>
    <property type="match status" value="1"/>
</dbReference>
<evidence type="ECO:0000256" key="9">
    <source>
        <dbReference type="ARBA" id="ARBA00033070"/>
    </source>
</evidence>
<dbReference type="NCBIfam" id="NF003513">
    <property type="entry name" value="PRK05182.1-2"/>
    <property type="match status" value="1"/>
</dbReference>
<dbReference type="RefSeq" id="WP_113944917.1">
    <property type="nucleotide sequence ID" value="NZ_JBHEEG010000001.1"/>
</dbReference>
<dbReference type="InterPro" id="IPR036603">
    <property type="entry name" value="RBP11-like"/>
</dbReference>
<evidence type="ECO:0000256" key="11">
    <source>
        <dbReference type="HAMAP-Rule" id="MF_00059"/>
    </source>
</evidence>
<evidence type="ECO:0000256" key="2">
    <source>
        <dbReference type="ARBA" id="ARBA00012418"/>
    </source>
</evidence>
<dbReference type="InterPro" id="IPR011773">
    <property type="entry name" value="DNA-dir_RpoA"/>
</dbReference>
<keyword evidence="5 11" id="KW-0808">Transferase</keyword>
<dbReference type="GO" id="GO:0003899">
    <property type="term" value="F:DNA-directed RNA polymerase activity"/>
    <property type="evidence" value="ECO:0007669"/>
    <property type="project" value="UniProtKB-UniRule"/>
</dbReference>
<dbReference type="Gene3D" id="2.170.120.12">
    <property type="entry name" value="DNA-directed RNA polymerase, insert domain"/>
    <property type="match status" value="1"/>
</dbReference>
<dbReference type="HAMAP" id="MF_00059">
    <property type="entry name" value="RNApol_bact_RpoA"/>
    <property type="match status" value="1"/>
</dbReference>
<dbReference type="GO" id="GO:0003677">
    <property type="term" value="F:DNA binding"/>
    <property type="evidence" value="ECO:0007669"/>
    <property type="project" value="UniProtKB-UniRule"/>
</dbReference>
<dbReference type="GO" id="GO:0005737">
    <property type="term" value="C:cytoplasm"/>
    <property type="evidence" value="ECO:0007669"/>
    <property type="project" value="UniProtKB-ARBA"/>
</dbReference>
<keyword evidence="14" id="KW-1185">Reference proteome</keyword>
<comment type="subunit">
    <text evidence="11">Homodimer. The RNAP catalytic core consists of 2 alpha, 1 beta, 1 beta' and 1 omega subunit. When a sigma factor is associated with the core the holoenzyme is formed, which can initiate transcription.</text>
</comment>
<dbReference type="Proteomes" id="UP000252893">
    <property type="component" value="Unassembled WGS sequence"/>
</dbReference>
<evidence type="ECO:0000256" key="8">
    <source>
        <dbReference type="ARBA" id="ARBA00032524"/>
    </source>
</evidence>
<dbReference type="Gene3D" id="1.10.150.20">
    <property type="entry name" value="5' to 3' exonuclease, C-terminal subdomain"/>
    <property type="match status" value="1"/>
</dbReference>
<comment type="catalytic activity">
    <reaction evidence="10 11">
        <text>RNA(n) + a ribonucleoside 5'-triphosphate = RNA(n+1) + diphosphate</text>
        <dbReference type="Rhea" id="RHEA:21248"/>
        <dbReference type="Rhea" id="RHEA-COMP:14527"/>
        <dbReference type="Rhea" id="RHEA-COMP:17342"/>
        <dbReference type="ChEBI" id="CHEBI:33019"/>
        <dbReference type="ChEBI" id="CHEBI:61557"/>
        <dbReference type="ChEBI" id="CHEBI:140395"/>
        <dbReference type="EC" id="2.7.7.6"/>
    </reaction>
</comment>
<evidence type="ECO:0000256" key="5">
    <source>
        <dbReference type="ARBA" id="ARBA00022679"/>
    </source>
</evidence>
<gene>
    <name evidence="11" type="primary">rpoA</name>
    <name evidence="13" type="ORF">DFR47_104458</name>
</gene>
<accession>A0A366DZX6</accession>
<dbReference type="FunFam" id="1.10.150.20:FF:000001">
    <property type="entry name" value="DNA-directed RNA polymerase subunit alpha"/>
    <property type="match status" value="1"/>
</dbReference>
<feature type="domain" description="DNA-directed RNA polymerase RpoA/D/Rpb3-type" evidence="12">
    <location>
        <begin position="25"/>
        <end position="232"/>
    </location>
</feature>
<keyword evidence="7 11" id="KW-0804">Transcription</keyword>
<evidence type="ECO:0000256" key="10">
    <source>
        <dbReference type="ARBA" id="ARBA00048552"/>
    </source>
</evidence>
<evidence type="ECO:0000256" key="4">
    <source>
        <dbReference type="ARBA" id="ARBA00022478"/>
    </source>
</evidence>
<keyword evidence="4 11" id="KW-0240">DNA-directed RNA polymerase</keyword>
<evidence type="ECO:0000313" key="14">
    <source>
        <dbReference type="Proteomes" id="UP000252893"/>
    </source>
</evidence>
<reference evidence="13 14" key="1">
    <citation type="submission" date="2018-06" db="EMBL/GenBank/DDBJ databases">
        <title>Genomic Encyclopedia of Type Strains, Phase IV (KMG-IV): sequencing the most valuable type-strain genomes for metagenomic binning, comparative biology and taxonomic classification.</title>
        <authorList>
            <person name="Goeker M."/>
        </authorList>
    </citation>
    <scope>NUCLEOTIDE SEQUENCE [LARGE SCALE GENOMIC DNA]</scope>
    <source>
        <strain evidence="13 14">DSM 25619</strain>
    </source>
</reference>
<dbReference type="Gene3D" id="3.30.1360.10">
    <property type="entry name" value="RNA polymerase, RBP11-like subunit"/>
    <property type="match status" value="1"/>
</dbReference>
<dbReference type="FunFam" id="2.170.120.12:FF:000001">
    <property type="entry name" value="DNA-directed RNA polymerase subunit alpha"/>
    <property type="match status" value="1"/>
</dbReference>
<dbReference type="CDD" id="cd06928">
    <property type="entry name" value="RNAP_alpha_NTD"/>
    <property type="match status" value="1"/>
</dbReference>
<comment type="function">
    <text evidence="11">DNA-dependent RNA polymerase catalyzes the transcription of DNA into RNA using the four ribonucleoside triphosphates as substrates.</text>
</comment>
<evidence type="ECO:0000256" key="1">
    <source>
        <dbReference type="ARBA" id="ARBA00007123"/>
    </source>
</evidence>
<feature type="region of interest" description="Alpha N-terminal domain (alpha-NTD)" evidence="11">
    <location>
        <begin position="1"/>
        <end position="233"/>
    </location>
</feature>
<comment type="similarity">
    <text evidence="1 11">Belongs to the RNA polymerase alpha chain family.</text>
</comment>
<dbReference type="Pfam" id="PF03118">
    <property type="entry name" value="RNA_pol_A_CTD"/>
    <property type="match status" value="1"/>
</dbReference>
<dbReference type="InterPro" id="IPR011260">
    <property type="entry name" value="RNAP_asu_C"/>
</dbReference>
<dbReference type="EMBL" id="QNRH01000004">
    <property type="protein sequence ID" value="RBO95089.1"/>
    <property type="molecule type" value="Genomic_DNA"/>
</dbReference>
<dbReference type="Pfam" id="PF01000">
    <property type="entry name" value="RNA_pol_A_bac"/>
    <property type="match status" value="1"/>
</dbReference>
<dbReference type="InterPro" id="IPR011263">
    <property type="entry name" value="DNA-dir_RNA_pol_RpoA/D/Rpb3"/>
</dbReference>
<sequence>MIQKNWQELIKPNKVDFLTQGSKNKITVVAEPLERGYGLTLGNALRRVLLSSLRGAAVTAVQIDGVLHEFSSINGVREDVTDIVLNVKEIAIRMEGDGPKRMVVRKEGPGVVTAGDIQTVGDVEILNPDHVICTLDEGAEIRMEFTVNTGKGYVPADRNRAEDAPIGLIPVDSLYSPVRKVSYKIENTREGQVLDYDKLILNVETNGSVSGEDAVAYAARILQDQLAIFVNFDEPQKEAPQEQVAELAFNPALLKKVDELELSVRSANCLKNDNIVYIGDLIQKTEAEMLRTPNFGRKSLNEIKEVLASMGLHLGMEIPTWPPENIEDLAKRYEDQY</sequence>
<protein>
    <recommendedName>
        <fullName evidence="3 11">DNA-directed RNA polymerase subunit alpha</fullName>
        <shortName evidence="11">RNAP subunit alpha</shortName>
        <ecNumber evidence="2 11">2.7.7.6</ecNumber>
    </recommendedName>
    <alternativeName>
        <fullName evidence="9 11">RNA polymerase subunit alpha</fullName>
    </alternativeName>
    <alternativeName>
        <fullName evidence="8 11">Transcriptase subunit alpha</fullName>
    </alternativeName>
</protein>
<dbReference type="SMART" id="SM00662">
    <property type="entry name" value="RPOLD"/>
    <property type="match status" value="1"/>
</dbReference>
<dbReference type="GO" id="GO:0046983">
    <property type="term" value="F:protein dimerization activity"/>
    <property type="evidence" value="ECO:0007669"/>
    <property type="project" value="InterPro"/>
</dbReference>
<dbReference type="GO" id="GO:0000428">
    <property type="term" value="C:DNA-directed RNA polymerase complex"/>
    <property type="evidence" value="ECO:0007669"/>
    <property type="project" value="UniProtKB-KW"/>
</dbReference>
<evidence type="ECO:0000313" key="13">
    <source>
        <dbReference type="EMBL" id="RBO95089.1"/>
    </source>
</evidence>
<evidence type="ECO:0000256" key="6">
    <source>
        <dbReference type="ARBA" id="ARBA00022695"/>
    </source>
</evidence>
<dbReference type="InterPro" id="IPR011262">
    <property type="entry name" value="DNA-dir_RNA_pol_insert"/>
</dbReference>
<evidence type="ECO:0000259" key="12">
    <source>
        <dbReference type="SMART" id="SM00662"/>
    </source>
</evidence>
<comment type="caution">
    <text evidence="13">The sequence shown here is derived from an EMBL/GenBank/DDBJ whole genome shotgun (WGS) entry which is preliminary data.</text>
</comment>
<dbReference type="AlphaFoldDB" id="A0A366DZX6"/>
<dbReference type="EC" id="2.7.7.6" evidence="2 11"/>
<dbReference type="SUPFAM" id="SSF56553">
    <property type="entry name" value="Insert subdomain of RNA polymerase alpha subunit"/>
    <property type="match status" value="1"/>
</dbReference>
<dbReference type="Pfam" id="PF01193">
    <property type="entry name" value="RNA_pol_L"/>
    <property type="match status" value="1"/>
</dbReference>
<evidence type="ECO:0000256" key="7">
    <source>
        <dbReference type="ARBA" id="ARBA00023163"/>
    </source>
</evidence>
<dbReference type="NCBIfam" id="NF003519">
    <property type="entry name" value="PRK05182.2-5"/>
    <property type="match status" value="1"/>
</dbReference>
<evidence type="ECO:0000256" key="3">
    <source>
        <dbReference type="ARBA" id="ARBA00015972"/>
    </source>
</evidence>
<dbReference type="OrthoDB" id="9805706at2"/>
<dbReference type="GO" id="GO:0006351">
    <property type="term" value="P:DNA-templated transcription"/>
    <property type="evidence" value="ECO:0007669"/>
    <property type="project" value="UniProtKB-UniRule"/>
</dbReference>
<feature type="region of interest" description="Alpha C-terminal domain (alpha-CTD)" evidence="11">
    <location>
        <begin position="249"/>
        <end position="337"/>
    </location>
</feature>